<evidence type="ECO:0000256" key="1">
    <source>
        <dbReference type="SAM" id="Coils"/>
    </source>
</evidence>
<gene>
    <name evidence="2" type="ORF">PCOR1329_LOCUS51882</name>
</gene>
<evidence type="ECO:0000313" key="2">
    <source>
        <dbReference type="EMBL" id="CAK0863844.1"/>
    </source>
</evidence>
<comment type="caution">
    <text evidence="2">The sequence shown here is derived from an EMBL/GenBank/DDBJ whole genome shotgun (WGS) entry which is preliminary data.</text>
</comment>
<evidence type="ECO:0000313" key="3">
    <source>
        <dbReference type="Proteomes" id="UP001189429"/>
    </source>
</evidence>
<feature type="coiled-coil region" evidence="1">
    <location>
        <begin position="440"/>
        <end position="474"/>
    </location>
</feature>
<dbReference type="EMBL" id="CAUYUJ010016305">
    <property type="protein sequence ID" value="CAK0863844.1"/>
    <property type="molecule type" value="Genomic_DNA"/>
</dbReference>
<organism evidence="2 3">
    <name type="scientific">Prorocentrum cordatum</name>
    <dbReference type="NCBI Taxonomy" id="2364126"/>
    <lineage>
        <taxon>Eukaryota</taxon>
        <taxon>Sar</taxon>
        <taxon>Alveolata</taxon>
        <taxon>Dinophyceae</taxon>
        <taxon>Prorocentrales</taxon>
        <taxon>Prorocentraceae</taxon>
        <taxon>Prorocentrum</taxon>
    </lineage>
</organism>
<keyword evidence="3" id="KW-1185">Reference proteome</keyword>
<reference evidence="2" key="1">
    <citation type="submission" date="2023-10" db="EMBL/GenBank/DDBJ databases">
        <authorList>
            <person name="Chen Y."/>
            <person name="Shah S."/>
            <person name="Dougan E. K."/>
            <person name="Thang M."/>
            <person name="Chan C."/>
        </authorList>
    </citation>
    <scope>NUCLEOTIDE SEQUENCE [LARGE SCALE GENOMIC DNA]</scope>
</reference>
<dbReference type="Proteomes" id="UP001189429">
    <property type="component" value="Unassembled WGS sequence"/>
</dbReference>
<accession>A0ABN9UUS1</accession>
<sequence length="1005" mass="111071">MFVIVALRHRVRVFLWYGDTCEDALLKYAPWANDAVSVVAKCHAVSCAFRDDGSVRGLDDEALRTNHWVAGFPLDGGGAPAGASLADSMCEETRFFYAQYLSHSVQLVATVTDGDCGIDVMCSMLGWNRSSVNRAALRCDLCAYILEHAGNRAFVAMLRHTGEIDNHLGLYELDAAGAALVAARPTEHRHGDGGAEGALLEVPQQAERHYSEEEVLALRWKCELRTAGRDIIVGMLKRLPDECANAMVREYTTRGDGEAKTQKKLAPTFLLGRDAPLAKKQKAAEYFLAWMEGHKGPLDGKTTSQLQRGSFPKGLFKAFATERPAVAQATGLAVPQGKKSPLFRKKTKAWIEYARVLRIYQRPVQQFLTSAVAERAVVSTVACKLSGAREGWQCRKGTDRAVRDHRRRRSAGAGRHKARAALREQLAEWCSIMRHSVDVKARVKRELHEATEKLKNIRKEQREAEAVVTAMEQMRVYSLEQLGQGNKKGGNKEHQKARFQVSQALRKAAELSPEQTSQWEFFKTEWDSRMAATHGEDWAQLFAEMVQKVVNDLQEGRKDALSQFMHNETRRVLGVSAVAERTGAAECCLPLADDDERDAISLPTHAPTDAFGMPGDLDDIPVDANLFLKPLWDDGTECSAGVWAGKDGKGSSHGGTFGVLTANWGGKWGEPALHAHMQQDLKGSSCQFLVIQEASSDLLDYVGQDPGKGDSEFLGGKGAQRPAAKFIGVRGPEEGDSTMICGRESLVSGMRLLVFHRTKDGTYTHTKKDKQRTKVTKTAVSRIMIACAKMRFWRTRGSGEADIDDRELDELRLAIINLAAWYPWQQQHERFVRADSCGIFRIGPCEGVRMCYGLSAFGLEGPDLPANCSKVMETLREEDGREIGKRPYLITNIPFLGQGSPCTSYQPQVPARRDKCVQWSFTPVFDEASPAAAEVLDGAKNDKGMFPYRVDSTTGSASWSWSGTPTSKQKPVQFEKFDPQREMFKRGAHMPLMIYVGGPADAAGG</sequence>
<protein>
    <submittedName>
        <fullName evidence="2">Uncharacterized protein</fullName>
    </submittedName>
</protein>
<keyword evidence="1" id="KW-0175">Coiled coil</keyword>
<proteinExistence type="predicted"/>
<name>A0ABN9UUS1_9DINO</name>